<accession>A0A370DFL7</accession>
<evidence type="ECO:0000313" key="1">
    <source>
        <dbReference type="EMBL" id="RDH82946.1"/>
    </source>
</evidence>
<reference evidence="1 2" key="1">
    <citation type="journal article" date="2018" name="ISME J.">
        <title>Endosymbiont genomes yield clues of tubeworm success.</title>
        <authorList>
            <person name="Li Y."/>
            <person name="Liles M.R."/>
            <person name="Halanych K.M."/>
        </authorList>
    </citation>
    <scope>NUCLEOTIDE SEQUENCE [LARGE SCALE GENOMIC DNA]</scope>
    <source>
        <strain evidence="1">A1464</strain>
    </source>
</reference>
<evidence type="ECO:0000313" key="2">
    <source>
        <dbReference type="Proteomes" id="UP000254266"/>
    </source>
</evidence>
<organism evidence="1 2">
    <name type="scientific">endosymbiont of Galathealinum brachiosum</name>
    <dbReference type="NCBI Taxonomy" id="2200906"/>
    <lineage>
        <taxon>Bacteria</taxon>
        <taxon>Pseudomonadati</taxon>
        <taxon>Pseudomonadota</taxon>
        <taxon>Gammaproteobacteria</taxon>
        <taxon>sulfur-oxidizing symbionts</taxon>
    </lineage>
</organism>
<gene>
    <name evidence="1" type="ORF">DIZ80_11820</name>
</gene>
<dbReference type="EMBL" id="QFXC01000011">
    <property type="protein sequence ID" value="RDH82946.1"/>
    <property type="molecule type" value="Genomic_DNA"/>
</dbReference>
<dbReference type="AlphaFoldDB" id="A0A370DFL7"/>
<proteinExistence type="predicted"/>
<comment type="caution">
    <text evidence="1">The sequence shown here is derived from an EMBL/GenBank/DDBJ whole genome shotgun (WGS) entry which is preliminary data.</text>
</comment>
<sequence>MKAFLLTITSIALTSCISMHSNDPASLLFNIPDGSSLTLNKDLPIAKDNTHVVIQHGKIVAEKNKNQYDISCSFEMKAFGPRTVTPDTFIIRRTEDGEERVTMGTVRYNTEVYLHSDHNSDIIKLDCSVWGNRADGSFSVSEMQAALGDYFSFNFTKTIK</sequence>
<dbReference type="PROSITE" id="PS51257">
    <property type="entry name" value="PROKAR_LIPOPROTEIN"/>
    <property type="match status" value="1"/>
</dbReference>
<dbReference type="Proteomes" id="UP000254266">
    <property type="component" value="Unassembled WGS sequence"/>
</dbReference>
<name>A0A370DFL7_9GAMM</name>
<evidence type="ECO:0008006" key="3">
    <source>
        <dbReference type="Google" id="ProtNLM"/>
    </source>
</evidence>
<protein>
    <recommendedName>
        <fullName evidence="3">Lipoprotein</fullName>
    </recommendedName>
</protein>
<keyword evidence="2" id="KW-1185">Reference proteome</keyword>